<dbReference type="InterPro" id="IPR002130">
    <property type="entry name" value="Cyclophilin-type_PPIase_dom"/>
</dbReference>
<feature type="signal peptide" evidence="5">
    <location>
        <begin position="1"/>
        <end position="36"/>
    </location>
</feature>
<organism evidence="7 8">
    <name type="scientific">Limnothrix redekei LRLZ20PSL1</name>
    <dbReference type="NCBI Taxonomy" id="3112953"/>
    <lineage>
        <taxon>Bacteria</taxon>
        <taxon>Bacillati</taxon>
        <taxon>Cyanobacteriota</taxon>
        <taxon>Cyanophyceae</taxon>
        <taxon>Pseudanabaenales</taxon>
        <taxon>Pseudanabaenaceae</taxon>
        <taxon>Limnothrix</taxon>
    </lineage>
</organism>
<name>A0ABW7C8K0_9CYAN</name>
<sequence length="259" mass="27503">MNYLATYCMKACAKAFRGLWLASIAALLVFSIAGCAGQPADSRQVSTPAPSVAATPAQLPAGLPQLTEKATVTMTIKGQPVEIEVDGTNAPITAGNFVDLVNRGVYDGLMFHRVVREPVPFVVQGGDPRSKDPKVPITELGMSGFTDPKTGRERTIPLEIKPKGQAQPVYSATFPDLGIAEVPVLTHKRGAVAMARSMSPDSASSQFYFALAELTPLDGSYAVFGYVTKGMETIDQVQQGDRIEKASVTAGLENLKTTP</sequence>
<keyword evidence="3 7" id="KW-0413">Isomerase</keyword>
<dbReference type="GO" id="GO:0016853">
    <property type="term" value="F:isomerase activity"/>
    <property type="evidence" value="ECO:0007669"/>
    <property type="project" value="UniProtKB-KW"/>
</dbReference>
<dbReference type="Gene3D" id="2.40.100.10">
    <property type="entry name" value="Cyclophilin-like"/>
    <property type="match status" value="1"/>
</dbReference>
<evidence type="ECO:0000256" key="3">
    <source>
        <dbReference type="ARBA" id="ARBA00023235"/>
    </source>
</evidence>
<proteinExistence type="predicted"/>
<feature type="region of interest" description="Disordered" evidence="4">
    <location>
        <begin position="125"/>
        <end position="152"/>
    </location>
</feature>
<dbReference type="InterPro" id="IPR029000">
    <property type="entry name" value="Cyclophilin-like_dom_sf"/>
</dbReference>
<dbReference type="RefSeq" id="WP_393011858.1">
    <property type="nucleotide sequence ID" value="NZ_JAZAQF010000044.1"/>
</dbReference>
<evidence type="ECO:0000256" key="4">
    <source>
        <dbReference type="SAM" id="MobiDB-lite"/>
    </source>
</evidence>
<dbReference type="EC" id="5.2.1.8" evidence="1"/>
<evidence type="ECO:0000313" key="7">
    <source>
        <dbReference type="EMBL" id="MFG3817496.1"/>
    </source>
</evidence>
<dbReference type="PANTHER" id="PTHR43246">
    <property type="entry name" value="PEPTIDYL-PROLYL CIS-TRANS ISOMERASE CYP38, CHLOROPLASTIC"/>
    <property type="match status" value="1"/>
</dbReference>
<evidence type="ECO:0000256" key="5">
    <source>
        <dbReference type="SAM" id="SignalP"/>
    </source>
</evidence>
<dbReference type="CDD" id="cd01924">
    <property type="entry name" value="cyclophilin_TLP40_like"/>
    <property type="match status" value="1"/>
</dbReference>
<dbReference type="EMBL" id="JAZAQF010000044">
    <property type="protein sequence ID" value="MFG3817496.1"/>
    <property type="molecule type" value="Genomic_DNA"/>
</dbReference>
<comment type="caution">
    <text evidence="7">The sequence shown here is derived from an EMBL/GenBank/DDBJ whole genome shotgun (WGS) entry which is preliminary data.</text>
</comment>
<keyword evidence="5" id="KW-0732">Signal</keyword>
<evidence type="ECO:0000256" key="1">
    <source>
        <dbReference type="ARBA" id="ARBA00013194"/>
    </source>
</evidence>
<dbReference type="PROSITE" id="PS50072">
    <property type="entry name" value="CSA_PPIASE_2"/>
    <property type="match status" value="1"/>
</dbReference>
<feature type="domain" description="PPIase cyclophilin-type" evidence="6">
    <location>
        <begin position="81"/>
        <end position="259"/>
    </location>
</feature>
<evidence type="ECO:0000259" key="6">
    <source>
        <dbReference type="PROSITE" id="PS50072"/>
    </source>
</evidence>
<protein>
    <recommendedName>
        <fullName evidence="1">peptidylprolyl isomerase</fullName>
        <ecNumber evidence="1">5.2.1.8</ecNumber>
    </recommendedName>
</protein>
<feature type="chain" id="PRO_5047463734" description="peptidylprolyl isomerase" evidence="5">
    <location>
        <begin position="37"/>
        <end position="259"/>
    </location>
</feature>
<evidence type="ECO:0000313" key="8">
    <source>
        <dbReference type="Proteomes" id="UP001604335"/>
    </source>
</evidence>
<dbReference type="Proteomes" id="UP001604335">
    <property type="component" value="Unassembled WGS sequence"/>
</dbReference>
<evidence type="ECO:0000256" key="2">
    <source>
        <dbReference type="ARBA" id="ARBA00023110"/>
    </source>
</evidence>
<keyword evidence="8" id="KW-1185">Reference proteome</keyword>
<keyword evidence="2" id="KW-0697">Rotamase</keyword>
<accession>A0ABW7C8K0</accession>
<gene>
    <name evidence="7" type="ORF">VPK24_07590</name>
</gene>
<dbReference type="Pfam" id="PF00160">
    <property type="entry name" value="Pro_isomerase"/>
    <property type="match status" value="1"/>
</dbReference>
<dbReference type="SUPFAM" id="SSF50891">
    <property type="entry name" value="Cyclophilin-like"/>
    <property type="match status" value="1"/>
</dbReference>
<dbReference type="InterPro" id="IPR044665">
    <property type="entry name" value="E_coli_cyclophilin_A-like"/>
</dbReference>
<reference evidence="8" key="1">
    <citation type="journal article" date="2024" name="Algal Res.">
        <title>Biochemical, toxicological and genomic investigation of a high-biomass producing Limnothrix strain isolated from Italian shallow drinking water reservoir.</title>
        <authorList>
            <person name="Simonazzi M."/>
            <person name="Shishido T.K."/>
            <person name="Delbaje E."/>
            <person name="Wahlsten M."/>
            <person name="Fewer D.P."/>
            <person name="Sivonen K."/>
            <person name="Pezzolesi L."/>
            <person name="Pistocchi R."/>
        </authorList>
    </citation>
    <scope>NUCLEOTIDE SEQUENCE [LARGE SCALE GENOMIC DNA]</scope>
    <source>
        <strain evidence="8">LRLZ20PSL1</strain>
    </source>
</reference>